<organism evidence="1 2">
    <name type="scientific">Iocasia fonsfrigidae</name>
    <dbReference type="NCBI Taxonomy" id="2682810"/>
    <lineage>
        <taxon>Bacteria</taxon>
        <taxon>Bacillati</taxon>
        <taxon>Bacillota</taxon>
        <taxon>Clostridia</taxon>
        <taxon>Halanaerobiales</taxon>
        <taxon>Halanaerobiaceae</taxon>
        <taxon>Iocasia</taxon>
    </lineage>
</organism>
<dbReference type="SUPFAM" id="SSF89550">
    <property type="entry name" value="PHP domain-like"/>
    <property type="match status" value="1"/>
</dbReference>
<keyword evidence="2" id="KW-1185">Reference proteome</keyword>
<name>A0A8A7KKW6_9FIRM</name>
<dbReference type="RefSeq" id="WP_230866912.1">
    <property type="nucleotide sequence ID" value="NZ_CP046640.1"/>
</dbReference>
<protein>
    <submittedName>
        <fullName evidence="1">TIGR00375 family protein</fullName>
    </submittedName>
</protein>
<dbReference type="PANTHER" id="PTHR40084:SF1">
    <property type="entry name" value="PHOSPHOTRANSFERASE"/>
    <property type="match status" value="1"/>
</dbReference>
<gene>
    <name evidence="1" type="ORF">GM661_11185</name>
</gene>
<accession>A0A8A7KKW6</accession>
<dbReference type="InterPro" id="IPR016195">
    <property type="entry name" value="Pol/histidinol_Pase-like"/>
</dbReference>
<dbReference type="CDD" id="cd19067">
    <property type="entry name" value="PfuEndoQ-like"/>
    <property type="match status" value="1"/>
</dbReference>
<dbReference type="Gene3D" id="1.10.150.20">
    <property type="entry name" value="5' to 3' exonuclease, C-terminal subdomain"/>
    <property type="match status" value="1"/>
</dbReference>
<proteinExistence type="predicted"/>
<dbReference type="EMBL" id="CP046640">
    <property type="protein sequence ID" value="QTL98492.1"/>
    <property type="molecule type" value="Genomic_DNA"/>
</dbReference>
<dbReference type="Gene3D" id="3.20.20.140">
    <property type="entry name" value="Metal-dependent hydrolases"/>
    <property type="match status" value="1"/>
</dbReference>
<evidence type="ECO:0000313" key="1">
    <source>
        <dbReference type="EMBL" id="QTL98492.1"/>
    </source>
</evidence>
<dbReference type="PANTHER" id="PTHR40084">
    <property type="entry name" value="PHOSPHOHYDROLASE, PHP FAMILY"/>
    <property type="match status" value="1"/>
</dbReference>
<dbReference type="AlphaFoldDB" id="A0A8A7KKW6"/>
<dbReference type="InterPro" id="IPR010994">
    <property type="entry name" value="RuvA_2-like"/>
</dbReference>
<evidence type="ECO:0000313" key="2">
    <source>
        <dbReference type="Proteomes" id="UP000665020"/>
    </source>
</evidence>
<dbReference type="SUPFAM" id="SSF47781">
    <property type="entry name" value="RuvA domain 2-like"/>
    <property type="match status" value="1"/>
</dbReference>
<dbReference type="Proteomes" id="UP000665020">
    <property type="component" value="Chromosome"/>
</dbReference>
<dbReference type="KEGG" id="ifn:GM661_11185"/>
<reference evidence="1" key="1">
    <citation type="submission" date="2019-12" db="EMBL/GenBank/DDBJ databases">
        <authorList>
            <person name="zhang j."/>
            <person name="sun C.M."/>
        </authorList>
    </citation>
    <scope>NUCLEOTIDE SEQUENCE</scope>
    <source>
        <strain evidence="1">NS-1</strain>
    </source>
</reference>
<sequence>MFSEYFADLHIHIGAASSGNPVKITASRSLTFANILKESAENKGLDIIGIIDCASPPVIADIEKLLAEGLMEELTDGGIKYGNLTVILGAEIESRESNGGQSHYLAYFPFLRNIKDFSEIMSEYIKNITLSSQSTGLNASQLLQIIDSTGGVCIPAHVFTPYKSFYGRSFSSYQEVFNTQEWEMIPAIELGLSADTYLADYLPELRDKTFISNSDAHSLPKIAREYNKIRLKELSFKELILALKNSKGRKVLANYGLDPRLGKYHHSYCEDCQQGIDEKGFILKCPLCGGDKVIKGVKDRIMEISVKGVTDSPAFRPAYIHQIPLLDIPGIGPRTMEKLLIKFTTEMDILHKVSFEDLRLVVGDKIASSIVRARSGAARIKTGGGGFYGKVMG</sequence>